<dbReference type="PANTHER" id="PTHR48069:SF3">
    <property type="entry name" value="DIHYDROFOLATE REDUCTASE"/>
    <property type="match status" value="1"/>
</dbReference>
<comment type="function">
    <text evidence="7 8">Key enzyme in folate metabolism. Catalyzes an essential reaction for de novo glycine and purine synthesis, and for DNA precursor synthesis.</text>
</comment>
<dbReference type="PROSITE" id="PS00075">
    <property type="entry name" value="DHFR_1"/>
    <property type="match status" value="1"/>
</dbReference>
<comment type="similarity">
    <text evidence="2 8 9">Belongs to the dihydrofolate reductase family.</text>
</comment>
<evidence type="ECO:0000256" key="1">
    <source>
        <dbReference type="ARBA" id="ARBA00004903"/>
    </source>
</evidence>
<dbReference type="EC" id="1.5.1.3" evidence="3 8"/>
<evidence type="ECO:0000256" key="8">
    <source>
        <dbReference type="PIRNR" id="PIRNR000194"/>
    </source>
</evidence>
<dbReference type="FunFam" id="3.40.430.10:FF:000001">
    <property type="entry name" value="Dihydrofolate reductase"/>
    <property type="match status" value="1"/>
</dbReference>
<name>A0A6I4VVI6_9BACL</name>
<evidence type="ECO:0000259" key="10">
    <source>
        <dbReference type="PROSITE" id="PS51330"/>
    </source>
</evidence>
<dbReference type="SUPFAM" id="SSF53597">
    <property type="entry name" value="Dihydrofolate reductase-like"/>
    <property type="match status" value="1"/>
</dbReference>
<dbReference type="InterPro" id="IPR001796">
    <property type="entry name" value="DHFR_dom"/>
</dbReference>
<evidence type="ECO:0000256" key="9">
    <source>
        <dbReference type="RuleBase" id="RU004474"/>
    </source>
</evidence>
<dbReference type="PROSITE" id="PS51330">
    <property type="entry name" value="DHFR_2"/>
    <property type="match status" value="1"/>
</dbReference>
<accession>A0A6I4VVI6</accession>
<sequence length="160" mass="18868">MISLIVAYDENRVIGYQNELPWYLPNDLKHFKTITTGKTIAMGRSTYESIGRPLPNRKNIVLTHSRTFHADQVEVVHHLEDILQREEVIIIGGASVYKQFLPYADHLYITVIHHAFRGDTYFPEWDEEKYRLLTQEKGIENEKNVYPHTFYHYQKASAKF</sequence>
<dbReference type="InterPro" id="IPR012259">
    <property type="entry name" value="DHFR"/>
</dbReference>
<evidence type="ECO:0000256" key="3">
    <source>
        <dbReference type="ARBA" id="ARBA00012856"/>
    </source>
</evidence>
<dbReference type="InterPro" id="IPR017925">
    <property type="entry name" value="DHFR_CS"/>
</dbReference>
<dbReference type="PRINTS" id="PR00070">
    <property type="entry name" value="DHFR"/>
</dbReference>
<dbReference type="GO" id="GO:0006730">
    <property type="term" value="P:one-carbon metabolic process"/>
    <property type="evidence" value="ECO:0007669"/>
    <property type="project" value="UniProtKB-KW"/>
</dbReference>
<dbReference type="CDD" id="cd00209">
    <property type="entry name" value="DHFR"/>
    <property type="match status" value="1"/>
</dbReference>
<evidence type="ECO:0000256" key="4">
    <source>
        <dbReference type="ARBA" id="ARBA00022563"/>
    </source>
</evidence>
<dbReference type="InterPro" id="IPR024072">
    <property type="entry name" value="DHFR-like_dom_sf"/>
</dbReference>
<dbReference type="GO" id="GO:0046655">
    <property type="term" value="P:folic acid metabolic process"/>
    <property type="evidence" value="ECO:0007669"/>
    <property type="project" value="TreeGrafter"/>
</dbReference>
<dbReference type="Pfam" id="PF00186">
    <property type="entry name" value="DHFR_1"/>
    <property type="match status" value="1"/>
</dbReference>
<dbReference type="GO" id="GO:0046654">
    <property type="term" value="P:tetrahydrofolate biosynthetic process"/>
    <property type="evidence" value="ECO:0007669"/>
    <property type="project" value="UniProtKB-UniPathway"/>
</dbReference>
<protein>
    <recommendedName>
        <fullName evidence="3 8">Dihydrofolate reductase</fullName>
        <ecNumber evidence="3 8">1.5.1.3</ecNumber>
    </recommendedName>
</protein>
<reference evidence="11 12" key="1">
    <citation type="submission" date="2019-12" db="EMBL/GenBank/DDBJ databases">
        <title>Whole-genome analyses of novel actinobacteria.</title>
        <authorList>
            <person name="Sahin N."/>
            <person name="Saygin H."/>
        </authorList>
    </citation>
    <scope>NUCLEOTIDE SEQUENCE [LARGE SCALE GENOMIC DNA]</scope>
    <source>
        <strain evidence="11 12">KC615</strain>
    </source>
</reference>
<evidence type="ECO:0000256" key="2">
    <source>
        <dbReference type="ARBA" id="ARBA00009539"/>
    </source>
</evidence>
<evidence type="ECO:0000256" key="7">
    <source>
        <dbReference type="ARBA" id="ARBA00025067"/>
    </source>
</evidence>
<dbReference type="AlphaFoldDB" id="A0A6I4VVI6"/>
<keyword evidence="4 8" id="KW-0554">One-carbon metabolism</keyword>
<organism evidence="11 12">
    <name type="scientific">Shimazuella alba</name>
    <dbReference type="NCBI Taxonomy" id="2690964"/>
    <lineage>
        <taxon>Bacteria</taxon>
        <taxon>Bacillati</taxon>
        <taxon>Bacillota</taxon>
        <taxon>Bacilli</taxon>
        <taxon>Bacillales</taxon>
        <taxon>Thermoactinomycetaceae</taxon>
        <taxon>Shimazuella</taxon>
    </lineage>
</organism>
<dbReference type="GO" id="GO:0004146">
    <property type="term" value="F:dihydrofolate reductase activity"/>
    <property type="evidence" value="ECO:0007669"/>
    <property type="project" value="UniProtKB-EC"/>
</dbReference>
<evidence type="ECO:0000256" key="6">
    <source>
        <dbReference type="ARBA" id="ARBA00023002"/>
    </source>
</evidence>
<dbReference type="EMBL" id="WUUL01000015">
    <property type="protein sequence ID" value="MXQ55517.1"/>
    <property type="molecule type" value="Genomic_DNA"/>
</dbReference>
<dbReference type="RefSeq" id="WP_160802870.1">
    <property type="nucleotide sequence ID" value="NZ_WUUL01000015.1"/>
</dbReference>
<comment type="caution">
    <text evidence="11">The sequence shown here is derived from an EMBL/GenBank/DDBJ whole genome shotgun (WGS) entry which is preliminary data.</text>
</comment>
<dbReference type="Proteomes" id="UP000430692">
    <property type="component" value="Unassembled WGS sequence"/>
</dbReference>
<evidence type="ECO:0000256" key="5">
    <source>
        <dbReference type="ARBA" id="ARBA00022857"/>
    </source>
</evidence>
<keyword evidence="5 8" id="KW-0521">NADP</keyword>
<evidence type="ECO:0000313" key="12">
    <source>
        <dbReference type="Proteomes" id="UP000430692"/>
    </source>
</evidence>
<keyword evidence="12" id="KW-1185">Reference proteome</keyword>
<comment type="catalytic activity">
    <reaction evidence="8">
        <text>(6S)-5,6,7,8-tetrahydrofolate + NADP(+) = 7,8-dihydrofolate + NADPH + H(+)</text>
        <dbReference type="Rhea" id="RHEA:15009"/>
        <dbReference type="ChEBI" id="CHEBI:15378"/>
        <dbReference type="ChEBI" id="CHEBI:57451"/>
        <dbReference type="ChEBI" id="CHEBI:57453"/>
        <dbReference type="ChEBI" id="CHEBI:57783"/>
        <dbReference type="ChEBI" id="CHEBI:58349"/>
        <dbReference type="EC" id="1.5.1.3"/>
    </reaction>
</comment>
<comment type="pathway">
    <text evidence="1 8">Cofactor biosynthesis; tetrahydrofolate biosynthesis; 5,6,7,8-tetrahydrofolate from 7,8-dihydrofolate: step 1/1.</text>
</comment>
<dbReference type="GO" id="GO:0046452">
    <property type="term" value="P:dihydrofolate metabolic process"/>
    <property type="evidence" value="ECO:0007669"/>
    <property type="project" value="TreeGrafter"/>
</dbReference>
<dbReference type="GO" id="GO:0005829">
    <property type="term" value="C:cytosol"/>
    <property type="evidence" value="ECO:0007669"/>
    <property type="project" value="TreeGrafter"/>
</dbReference>
<keyword evidence="6 8" id="KW-0560">Oxidoreductase</keyword>
<dbReference type="GO" id="GO:0070401">
    <property type="term" value="F:NADP+ binding"/>
    <property type="evidence" value="ECO:0007669"/>
    <property type="project" value="UniProtKB-ARBA"/>
</dbReference>
<gene>
    <name evidence="11" type="ORF">GSM42_17690</name>
</gene>
<feature type="domain" description="DHFR" evidence="10">
    <location>
        <begin position="1"/>
        <end position="155"/>
    </location>
</feature>
<dbReference type="PIRSF" id="PIRSF000194">
    <property type="entry name" value="DHFR"/>
    <property type="match status" value="1"/>
</dbReference>
<dbReference type="PANTHER" id="PTHR48069">
    <property type="entry name" value="DIHYDROFOLATE REDUCTASE"/>
    <property type="match status" value="1"/>
</dbReference>
<dbReference type="UniPathway" id="UPA00077">
    <property type="reaction ID" value="UER00158"/>
</dbReference>
<proteinExistence type="inferred from homology"/>
<dbReference type="Gene3D" id="3.40.430.10">
    <property type="entry name" value="Dihydrofolate Reductase, subunit A"/>
    <property type="match status" value="1"/>
</dbReference>
<evidence type="ECO:0000313" key="11">
    <source>
        <dbReference type="EMBL" id="MXQ55517.1"/>
    </source>
</evidence>